<dbReference type="Proteomes" id="UP000799324">
    <property type="component" value="Unassembled WGS sequence"/>
</dbReference>
<dbReference type="AlphaFoldDB" id="A0A6A6TLY8"/>
<keyword evidence="3" id="KW-1185">Reference proteome</keyword>
<dbReference type="OrthoDB" id="3687641at2759"/>
<protein>
    <submittedName>
        <fullName evidence="2">Uncharacterized protein</fullName>
    </submittedName>
</protein>
<dbReference type="Pfam" id="PF11807">
    <property type="entry name" value="UstYa"/>
    <property type="match status" value="1"/>
</dbReference>
<accession>A0A6A6TLY8</accession>
<evidence type="ECO:0000313" key="2">
    <source>
        <dbReference type="EMBL" id="KAF2661089.1"/>
    </source>
</evidence>
<name>A0A6A6TLY8_9PLEO</name>
<evidence type="ECO:0000313" key="3">
    <source>
        <dbReference type="Proteomes" id="UP000799324"/>
    </source>
</evidence>
<proteinExistence type="inferred from homology"/>
<comment type="similarity">
    <text evidence="1">Belongs to the ustYa family.</text>
</comment>
<dbReference type="PANTHER" id="PTHR33365:SF6">
    <property type="entry name" value="OXIDASE USTYA"/>
    <property type="match status" value="1"/>
</dbReference>
<dbReference type="InterPro" id="IPR021765">
    <property type="entry name" value="UstYa-like"/>
</dbReference>
<sequence length="270" mass="30721">MASKGYHIVGQEAEPDTAKPSYLYFIDATRSRVVCGERVRRVLPGKALAASLICNFVLFTILCKLWTSEHHRSTRLERDTPKPIIESTPYSGHNITEVRQLWEDISIDAGMVALSDAYVADHGLPPAQRYPWDHSKGLYFLNGYHNLHCLRAVHISLMEFAHGEPQSRRFQHVLHCTESLRQDILCNADDTPRYTTADLVPESGVGQIRQCRDWSRLESWAEKHNACYHFINQTATGFPNVLRYTFCPSDSADTNEVKRVMGGVNLYDLL</sequence>
<dbReference type="PANTHER" id="PTHR33365">
    <property type="entry name" value="YALI0B05434P"/>
    <property type="match status" value="1"/>
</dbReference>
<dbReference type="EMBL" id="MU004296">
    <property type="protein sequence ID" value="KAF2661089.1"/>
    <property type="molecule type" value="Genomic_DNA"/>
</dbReference>
<gene>
    <name evidence="2" type="ORF">K491DRAFT_754275</name>
</gene>
<dbReference type="GO" id="GO:0043386">
    <property type="term" value="P:mycotoxin biosynthetic process"/>
    <property type="evidence" value="ECO:0007669"/>
    <property type="project" value="InterPro"/>
</dbReference>
<evidence type="ECO:0000256" key="1">
    <source>
        <dbReference type="ARBA" id="ARBA00035112"/>
    </source>
</evidence>
<organism evidence="2 3">
    <name type="scientific">Lophiostoma macrostomum CBS 122681</name>
    <dbReference type="NCBI Taxonomy" id="1314788"/>
    <lineage>
        <taxon>Eukaryota</taxon>
        <taxon>Fungi</taxon>
        <taxon>Dikarya</taxon>
        <taxon>Ascomycota</taxon>
        <taxon>Pezizomycotina</taxon>
        <taxon>Dothideomycetes</taxon>
        <taxon>Pleosporomycetidae</taxon>
        <taxon>Pleosporales</taxon>
        <taxon>Lophiostomataceae</taxon>
        <taxon>Lophiostoma</taxon>
    </lineage>
</organism>
<reference evidence="2" key="1">
    <citation type="journal article" date="2020" name="Stud. Mycol.">
        <title>101 Dothideomycetes genomes: a test case for predicting lifestyles and emergence of pathogens.</title>
        <authorList>
            <person name="Haridas S."/>
            <person name="Albert R."/>
            <person name="Binder M."/>
            <person name="Bloem J."/>
            <person name="Labutti K."/>
            <person name="Salamov A."/>
            <person name="Andreopoulos B."/>
            <person name="Baker S."/>
            <person name="Barry K."/>
            <person name="Bills G."/>
            <person name="Bluhm B."/>
            <person name="Cannon C."/>
            <person name="Castanera R."/>
            <person name="Culley D."/>
            <person name="Daum C."/>
            <person name="Ezra D."/>
            <person name="Gonzalez J."/>
            <person name="Henrissat B."/>
            <person name="Kuo A."/>
            <person name="Liang C."/>
            <person name="Lipzen A."/>
            <person name="Lutzoni F."/>
            <person name="Magnuson J."/>
            <person name="Mondo S."/>
            <person name="Nolan M."/>
            <person name="Ohm R."/>
            <person name="Pangilinan J."/>
            <person name="Park H.-J."/>
            <person name="Ramirez L."/>
            <person name="Alfaro M."/>
            <person name="Sun H."/>
            <person name="Tritt A."/>
            <person name="Yoshinaga Y."/>
            <person name="Zwiers L.-H."/>
            <person name="Turgeon B."/>
            <person name="Goodwin S."/>
            <person name="Spatafora J."/>
            <person name="Crous P."/>
            <person name="Grigoriev I."/>
        </authorList>
    </citation>
    <scope>NUCLEOTIDE SEQUENCE</scope>
    <source>
        <strain evidence="2">CBS 122681</strain>
    </source>
</reference>